<dbReference type="AlphaFoldDB" id="A0A0H3C2N1"/>
<geneLocation type="plasmid" evidence="1 2">
    <name>ZS7_lp28-3</name>
</geneLocation>
<reference evidence="1 2" key="1">
    <citation type="journal article" date="2011" name="J. Bacteriol.">
        <title>Whole-genome sequences of thirteen isolates of Borrelia burgdorferi.</title>
        <authorList>
            <person name="Schutzer S.E."/>
            <person name="Fraser-Liggett C.M."/>
            <person name="Casjens S.R."/>
            <person name="Qiu W.G."/>
            <person name="Dunn J.J."/>
            <person name="Mongodin E.F."/>
            <person name="Luft B.J."/>
        </authorList>
    </citation>
    <scope>NUCLEOTIDE SEQUENCE [LARGE SCALE GENOMIC DNA]</scope>
    <source>
        <strain evidence="1 2">ZS7</strain>
        <plasmid evidence="1 2">ZS7_lp28-3</plasmid>
    </source>
</reference>
<dbReference type="HOGENOM" id="CLU_3285812_0_0_12"/>
<proteinExistence type="predicted"/>
<name>A0A0H3C2N1_BORBZ</name>
<sequence>MNKEYKILDNGVLKLIDFKKRGKSLLKINLSTFSEYKYYL</sequence>
<dbReference type="KEGG" id="bbz:BbuZS7_H13"/>
<evidence type="ECO:0000313" key="2">
    <source>
        <dbReference type="Proteomes" id="UP000006901"/>
    </source>
</evidence>
<organism evidence="1 2">
    <name type="scientific">Borreliella burgdorferi (strain ZS7)</name>
    <name type="common">Borrelia burgdorferi</name>
    <dbReference type="NCBI Taxonomy" id="445985"/>
    <lineage>
        <taxon>Bacteria</taxon>
        <taxon>Pseudomonadati</taxon>
        <taxon>Spirochaetota</taxon>
        <taxon>Spirochaetia</taxon>
        <taxon>Spirochaetales</taxon>
        <taxon>Borreliaceae</taxon>
        <taxon>Borreliella</taxon>
    </lineage>
</organism>
<evidence type="ECO:0000313" key="1">
    <source>
        <dbReference type="EMBL" id="ACK74380.1"/>
    </source>
</evidence>
<keyword evidence="1" id="KW-0614">Plasmid</keyword>
<accession>A0A0H3C2N1</accession>
<protein>
    <submittedName>
        <fullName evidence="1">Uncharacterized protein</fullName>
    </submittedName>
</protein>
<gene>
    <name evidence="1" type="ordered locus">BbuZS7_H13</name>
</gene>
<dbReference type="Proteomes" id="UP000006901">
    <property type="component" value="Plasmid ZS7_lp28-3"/>
</dbReference>
<dbReference type="EMBL" id="CP001203">
    <property type="protein sequence ID" value="ACK74380.1"/>
    <property type="molecule type" value="Genomic_DNA"/>
</dbReference>